<evidence type="ECO:0000313" key="4">
    <source>
        <dbReference type="EnsemblPlants" id="OBART04G23370.1"/>
    </source>
</evidence>
<protein>
    <recommendedName>
        <fullName evidence="6">SRR1-like domain-containing protein</fullName>
    </recommendedName>
</protein>
<reference evidence="4" key="1">
    <citation type="journal article" date="2009" name="Rice">
        <title>De Novo Next Generation Sequencing of Plant Genomes.</title>
        <authorList>
            <person name="Rounsley S."/>
            <person name="Marri P.R."/>
            <person name="Yu Y."/>
            <person name="He R."/>
            <person name="Sisneros N."/>
            <person name="Goicoechea J.L."/>
            <person name="Lee S.J."/>
            <person name="Angelova A."/>
            <person name="Kudrna D."/>
            <person name="Luo M."/>
            <person name="Affourtit J."/>
            <person name="Desany B."/>
            <person name="Knight J."/>
            <person name="Niazi F."/>
            <person name="Egholm M."/>
            <person name="Wing R.A."/>
        </authorList>
    </citation>
    <scope>NUCLEOTIDE SEQUENCE [LARGE SCALE GENOMIC DNA]</scope>
    <source>
        <strain evidence="4">cv. IRGC 105608</strain>
    </source>
</reference>
<feature type="domain" description="RNase H type-1" evidence="3">
    <location>
        <begin position="1378"/>
        <end position="1455"/>
    </location>
</feature>
<dbReference type="EnsemblPlants" id="OBART04G23370.1">
    <property type="protein sequence ID" value="OBART04G23370.1"/>
    <property type="gene ID" value="OBART04G23370"/>
</dbReference>
<dbReference type="GO" id="GO:0005634">
    <property type="term" value="C:nucleus"/>
    <property type="evidence" value="ECO:0007669"/>
    <property type="project" value="TreeGrafter"/>
</dbReference>
<proteinExistence type="predicted"/>
<name>A0A0D3FZI3_9ORYZ</name>
<evidence type="ECO:0000259" key="3">
    <source>
        <dbReference type="Pfam" id="PF13456"/>
    </source>
</evidence>
<feature type="domain" description="SRR1-like" evidence="2">
    <location>
        <begin position="1152"/>
        <end position="1217"/>
    </location>
</feature>
<dbReference type="InterPro" id="IPR040044">
    <property type="entry name" value="SRR1L"/>
</dbReference>
<feature type="region of interest" description="Disordered" evidence="1">
    <location>
        <begin position="700"/>
        <end position="731"/>
    </location>
</feature>
<feature type="region of interest" description="Disordered" evidence="1">
    <location>
        <begin position="1487"/>
        <end position="1615"/>
    </location>
</feature>
<dbReference type="GO" id="GO:0005737">
    <property type="term" value="C:cytoplasm"/>
    <property type="evidence" value="ECO:0007669"/>
    <property type="project" value="TreeGrafter"/>
</dbReference>
<feature type="domain" description="SRR1-like" evidence="2">
    <location>
        <begin position="846"/>
        <end position="995"/>
    </location>
</feature>
<dbReference type="InterPro" id="IPR002156">
    <property type="entry name" value="RNaseH_domain"/>
</dbReference>
<dbReference type="STRING" id="65489.A0A0D3FZI3"/>
<feature type="compositionally biased region" description="Polar residues" evidence="1">
    <location>
        <begin position="1579"/>
        <end position="1615"/>
    </location>
</feature>
<evidence type="ECO:0000259" key="2">
    <source>
        <dbReference type="Pfam" id="PF07985"/>
    </source>
</evidence>
<accession>A0A0D3FZI3</accession>
<reference evidence="4" key="2">
    <citation type="submission" date="2015-03" db="UniProtKB">
        <authorList>
            <consortium name="EnsemblPlants"/>
        </authorList>
    </citation>
    <scope>IDENTIFICATION</scope>
</reference>
<dbReference type="InterPro" id="IPR012942">
    <property type="entry name" value="SRR1-like"/>
</dbReference>
<dbReference type="CDD" id="cd06222">
    <property type="entry name" value="RNase_H_like"/>
    <property type="match status" value="1"/>
</dbReference>
<keyword evidence="5" id="KW-1185">Reference proteome</keyword>
<dbReference type="PANTHER" id="PTHR28626:SF7">
    <property type="entry name" value="OS04G0588900 PROTEIN"/>
    <property type="match status" value="1"/>
</dbReference>
<dbReference type="Proteomes" id="UP000026960">
    <property type="component" value="Chromosome 4"/>
</dbReference>
<dbReference type="InterPro" id="IPR044730">
    <property type="entry name" value="RNase_H-like_dom_plant"/>
</dbReference>
<dbReference type="eggNOG" id="KOG3131">
    <property type="taxonomic scope" value="Eukaryota"/>
</dbReference>
<sequence length="1684" mass="188115">MTFPSQHEGMPSRTPEVVAGRASRGCHHVNVLPMSGKIMLPLTAASSGSGPRSLNLIKEEFVMGDHARLMSFLWFAMELAMSSPLFAKLSALFSSDAACLEGLERVRGRGHERLRVVAYRLGGLRYSWAPRFRLAVLLLLRDKFPELVGAIEVVDPTVAPVERRAMEELGCIVTTSPALCLVVEEPTLIFMPYADRVFFENLLILNWSPDKLGKIVVLGHSFSTMVKMLELSISKQEKCGVNEQREKVKRVLAKSYVQELELCAEISGLFDNPLLGDEYPYELNQYDYNNSPEQCTCMHCVARMESGALICALPSTFSIHFFHLDAEIDMEYLIPGNCATRVGSNVNVQMGYDAQLEGDIEIYDPSLSPADVKACFDLDLRVLLVNEQCQRSVDKPTIFFVPGLAFVGNLIESNFSPEQLNNIILISYGVKNIGDRISAELENGNMDLPGSPELERERFIWASINYINEVIVMENFNAHFWGVSDMRFEFLDVVADVDMNSNLPTDFARLTLKEKFFLNFKLELEYNSFFAFDHVSYFRMCLEERMSRPFQDDCKDGKPQDWAHEFLHRIPAMHRKIWSPPPKGWIKFNFHGIGGSKDRSAGMGGVFHNEDGVLSFFIGSLGNVDQTVASIGAIELGLKVMLEYHEPVKKLIVEGDDLTVIRWFNRVSHPPARAHDSFLRSYLHLTSMSLPCEGAAVPAEISKDPDHENGSSSHDASPTKPPNDGNIENDASPAKQFEREYIAWRVDEEANQVAIGLARLGSMLPDHQNRVKVHSSTQCDCEIQREMRNGRLPDITVGLIMEEFVMGDHARLLSFLRLATELAVTSPLFAKLSACLSSDAACLDGLARVVAYRLGGMRYSWAPRFRLAVLLLLRDKFPELVGAVEVVDPTVAPVERRAMEELGCVVTASPALCLVVEQPTLIFMPYADRVFFENLLTLNWTPDQLGKIVVLGHSFSAMVKMLELSISKQEKCGVTEQREKVRRVLAIQSYVQELELCAEISGLFDNPLLGDEYPDELNRSVYNHSSEKCICMHCIAHIERAAMIYALPSIFSVHFFQFDPEVDIEHLIPDNCATKVWSYVNVQMNCDAQLEGWHLNPSDAYIEDKHLQEAKSIVKEMHETISDVRSSALYTKFIDHVKKDESVSSHISSMLGAHECIQLVIYGLGSFEFDVKSQYQLAFALLLKADNIFPIGDIEIYDPALSPADVKACFDLGLKFVGNLIESNFTAKQLNKIILVSYGFKNSGKSISAALENRSCGFTGIKGSLALERDRFLWASINYIDEVIVLENFDEEFWGVSELRVEFLDVAADVDMNSNVPSIHVSYFHMHLKERMLRPFKQDQGDCKDDEPQFWGQEFRHRIPAIHRNTWSPPPKGWIKLNFHGTGCSKNRSAGMGGVFHNDEGALSYFIGSLGNVDQTVASIQALEHGLEIMLEHHEPVKKLIVEGDDLTVICWCNKISCPPARAHDSFLHSYWYMDLMPCEGAGVLAGSSKETNNETDSSSQDASPVKPLNDCSSENDKDEYDGSLQDASPSEPPNDSNCESGKYENSDSLQDASPAELSEVCYNGNGSLQDASPAELSEVSNNGNGSLQDASSSELSEVCNNGNGQDEDGCSSSSEFVIPPGWAQREYIAWRVEEEANQTAIGLARLGAALPDHGIMVHLSTKCDCEHGREMKKGRPDITWFDH</sequence>
<dbReference type="Pfam" id="PF13456">
    <property type="entry name" value="RVT_3"/>
    <property type="match status" value="1"/>
</dbReference>
<dbReference type="GO" id="GO:0003676">
    <property type="term" value="F:nucleic acid binding"/>
    <property type="evidence" value="ECO:0007669"/>
    <property type="project" value="InterPro"/>
</dbReference>
<dbReference type="PANTHER" id="PTHR28626">
    <property type="entry name" value="SRR1-LIKE PROTEIN"/>
    <property type="match status" value="1"/>
</dbReference>
<dbReference type="Pfam" id="PF07985">
    <property type="entry name" value="SRR1"/>
    <property type="match status" value="4"/>
</dbReference>
<dbReference type="PaxDb" id="65489-OBART04G23370.1"/>
<evidence type="ECO:0000313" key="5">
    <source>
        <dbReference type="Proteomes" id="UP000026960"/>
    </source>
</evidence>
<dbReference type="Gramene" id="OBART04G23370.1">
    <property type="protein sequence ID" value="OBART04G23370.1"/>
    <property type="gene ID" value="OBART04G23370"/>
</dbReference>
<dbReference type="GO" id="GO:0004523">
    <property type="term" value="F:RNA-DNA hybrid ribonuclease activity"/>
    <property type="evidence" value="ECO:0007669"/>
    <property type="project" value="InterPro"/>
</dbReference>
<feature type="compositionally biased region" description="Polar residues" evidence="1">
    <location>
        <begin position="1489"/>
        <end position="1503"/>
    </location>
</feature>
<evidence type="ECO:0000256" key="1">
    <source>
        <dbReference type="SAM" id="MobiDB-lite"/>
    </source>
</evidence>
<feature type="domain" description="SRR1-like" evidence="2">
    <location>
        <begin position="359"/>
        <end position="437"/>
    </location>
</feature>
<feature type="compositionally biased region" description="Polar residues" evidence="1">
    <location>
        <begin position="1526"/>
        <end position="1540"/>
    </location>
</feature>
<dbReference type="HOGENOM" id="CLU_241385_0_0_1"/>
<organism evidence="4">
    <name type="scientific">Oryza barthii</name>
    <dbReference type="NCBI Taxonomy" id="65489"/>
    <lineage>
        <taxon>Eukaryota</taxon>
        <taxon>Viridiplantae</taxon>
        <taxon>Streptophyta</taxon>
        <taxon>Embryophyta</taxon>
        <taxon>Tracheophyta</taxon>
        <taxon>Spermatophyta</taxon>
        <taxon>Magnoliopsida</taxon>
        <taxon>Liliopsida</taxon>
        <taxon>Poales</taxon>
        <taxon>Poaceae</taxon>
        <taxon>BOP clade</taxon>
        <taxon>Oryzoideae</taxon>
        <taxon>Oryzeae</taxon>
        <taxon>Oryzinae</taxon>
        <taxon>Oryza</taxon>
    </lineage>
</organism>
<feature type="domain" description="SRR1-like" evidence="2">
    <location>
        <begin position="107"/>
        <end position="252"/>
    </location>
</feature>
<evidence type="ECO:0008006" key="6">
    <source>
        <dbReference type="Google" id="ProtNLM"/>
    </source>
</evidence>